<protein>
    <recommendedName>
        <fullName evidence="1">Transglutaminase-like domain-containing protein</fullName>
    </recommendedName>
</protein>
<dbReference type="GeneID" id="7018188"/>
<dbReference type="RefSeq" id="WP_012572126.1">
    <property type="nucleotide sequence ID" value="NC_011529.1"/>
</dbReference>
<dbReference type="eggNOG" id="arCOG02168">
    <property type="taxonomic scope" value="Archaea"/>
</dbReference>
<dbReference type="Gene3D" id="3.10.620.30">
    <property type="match status" value="1"/>
</dbReference>
<dbReference type="Pfam" id="PF01841">
    <property type="entry name" value="Transglut_core"/>
    <property type="match status" value="1"/>
</dbReference>
<proteinExistence type="predicted"/>
<dbReference type="InterPro" id="IPR038765">
    <property type="entry name" value="Papain-like_cys_pep_sf"/>
</dbReference>
<evidence type="ECO:0000313" key="3">
    <source>
        <dbReference type="Proteomes" id="UP000002727"/>
    </source>
</evidence>
<dbReference type="OrthoDB" id="85899at2157"/>
<accession>B6YX41</accession>
<dbReference type="PROSITE" id="PS51257">
    <property type="entry name" value="PROKAR_LIPOPROTEIN"/>
    <property type="match status" value="1"/>
</dbReference>
<sequence>MVMRKGPVVILLVLLVLVSGCLFKPPAEVRFSVDKTLVRPGGTLHVMVFVNNTGKVGLTGATLVLGDDNFQILQEPKFPDVLRVGDSVQLVWILRAPMKPGVYNLKLSLELTDELKRSWTGFYGQFRITVSNEAGPPDELKLNVEAPTTLKGGETARITVTIENTLEVPVELRDISFNLLDGMRLVSANALPDTIDGNGKIRLSYTVSVPYAYRDGYVSVILKYAISGAEGSVVKSVPLKVVWTPWNESNETLKEAYGLKYHWITDEYIVDGYWAERYNSTPAFKGSELRDMALNIIGNAESESHAVKAIYNWMMRTYSFGDTTSTLEPSKILQQDRISYAEAQILMTAMLRSVDVPARVITLSNGTDCTLRPITEFYTADGWYVVDIRHGFVGSLDEYLASPYFPKLYQLVTRDGYRIVAQAPETLEGHEHVDVTGDFLANLEDRLLRIVTERLKPELRSKLMLVMSNLDENERLYALFLFASAPNEEDLNRIIAEYRTSKIEQDVKTMYEFYKNMAWGDDFTKYWRIFAGEVG</sequence>
<dbReference type="PATRIC" id="fig|523850.10.peg.1173"/>
<dbReference type="InterPro" id="IPR002931">
    <property type="entry name" value="Transglutaminase-like"/>
</dbReference>
<evidence type="ECO:0000259" key="1">
    <source>
        <dbReference type="Pfam" id="PF01841"/>
    </source>
</evidence>
<dbReference type="Proteomes" id="UP000002727">
    <property type="component" value="Chromosome"/>
</dbReference>
<name>B6YX41_THEON</name>
<reference evidence="2 3" key="1">
    <citation type="journal article" date="2008" name="J. Bacteriol.">
        <title>The complete genome sequence of Thermococcus onnurineus NA1 reveals a mixed heterotrophic and carboxydotrophic metabolism.</title>
        <authorList>
            <person name="Lee H.S."/>
            <person name="Kang S.G."/>
            <person name="Bae S.S."/>
            <person name="Lim J.K."/>
            <person name="Cho Y."/>
            <person name="Kim Y.J."/>
            <person name="Jeon J.H."/>
            <person name="Cha S.S."/>
            <person name="Kwon K.K."/>
            <person name="Kim H.T."/>
            <person name="Park C.J."/>
            <person name="Lee H.W."/>
            <person name="Kim S.I."/>
            <person name="Chun J."/>
            <person name="Colwell R.R."/>
            <person name="Kim S.J."/>
            <person name="Lee J.H."/>
        </authorList>
    </citation>
    <scope>NUCLEOTIDE SEQUENCE [LARGE SCALE GENOMIC DNA]</scope>
    <source>
        <strain evidence="2 3">NA1</strain>
    </source>
</reference>
<dbReference type="EMBL" id="CP000855">
    <property type="protein sequence ID" value="ACJ16654.1"/>
    <property type="molecule type" value="Genomic_DNA"/>
</dbReference>
<evidence type="ECO:0000313" key="2">
    <source>
        <dbReference type="EMBL" id="ACJ16654.1"/>
    </source>
</evidence>
<dbReference type="STRING" id="523850.TON_1166"/>
<gene>
    <name evidence="2" type="ordered locus">TON_1166</name>
</gene>
<dbReference type="KEGG" id="ton:TON_1166"/>
<dbReference type="AlphaFoldDB" id="B6YX41"/>
<keyword evidence="3" id="KW-1185">Reference proteome</keyword>
<dbReference type="SUPFAM" id="SSF54001">
    <property type="entry name" value="Cysteine proteinases"/>
    <property type="match status" value="1"/>
</dbReference>
<dbReference type="HOGENOM" id="CLU_513539_0_0_2"/>
<feature type="domain" description="Transglutaminase-like" evidence="1">
    <location>
        <begin position="291"/>
        <end position="387"/>
    </location>
</feature>
<organism evidence="2 3">
    <name type="scientific">Thermococcus onnurineus (strain NA1)</name>
    <dbReference type="NCBI Taxonomy" id="523850"/>
    <lineage>
        <taxon>Archaea</taxon>
        <taxon>Methanobacteriati</taxon>
        <taxon>Methanobacteriota</taxon>
        <taxon>Thermococci</taxon>
        <taxon>Thermococcales</taxon>
        <taxon>Thermococcaceae</taxon>
        <taxon>Thermococcus</taxon>
    </lineage>
</organism>